<evidence type="ECO:0000256" key="2">
    <source>
        <dbReference type="ARBA" id="ARBA00023002"/>
    </source>
</evidence>
<dbReference type="InterPro" id="IPR057326">
    <property type="entry name" value="KR_dom"/>
</dbReference>
<organism evidence="4 5">
    <name type="scientific">Aquamicrobium defluvii</name>
    <dbReference type="NCBI Taxonomy" id="69279"/>
    <lineage>
        <taxon>Bacteria</taxon>
        <taxon>Pseudomonadati</taxon>
        <taxon>Pseudomonadota</taxon>
        <taxon>Alphaproteobacteria</taxon>
        <taxon>Hyphomicrobiales</taxon>
        <taxon>Phyllobacteriaceae</taxon>
        <taxon>Aquamicrobium</taxon>
    </lineage>
</organism>
<dbReference type="STRING" id="69279.BG36_15770"/>
<comment type="similarity">
    <text evidence="1">Belongs to the short-chain dehydrogenases/reductases (SDR) family.</text>
</comment>
<proteinExistence type="inferred from homology"/>
<reference evidence="4 5" key="1">
    <citation type="submission" date="2014-02" db="EMBL/GenBank/DDBJ databases">
        <title>Aquamicrobium defluvii Genome sequencing.</title>
        <authorList>
            <person name="Wang X."/>
        </authorList>
    </citation>
    <scope>NUCLEOTIDE SEQUENCE [LARGE SCALE GENOMIC DNA]</scope>
    <source>
        <strain evidence="4 5">W13Z1</strain>
    </source>
</reference>
<dbReference type="PANTHER" id="PTHR42760:SF133">
    <property type="entry name" value="3-OXOACYL-[ACYL-CARRIER-PROTEIN] REDUCTASE"/>
    <property type="match status" value="1"/>
</dbReference>
<dbReference type="AlphaFoldDB" id="A0A011U8N6"/>
<dbReference type="PANTHER" id="PTHR42760">
    <property type="entry name" value="SHORT-CHAIN DEHYDROGENASES/REDUCTASES FAMILY MEMBER"/>
    <property type="match status" value="1"/>
</dbReference>
<dbReference type="InterPro" id="IPR002347">
    <property type="entry name" value="SDR_fam"/>
</dbReference>
<dbReference type="Gene3D" id="3.40.50.720">
    <property type="entry name" value="NAD(P)-binding Rossmann-like Domain"/>
    <property type="match status" value="1"/>
</dbReference>
<dbReference type="PATRIC" id="fig|69279.3.peg.4217"/>
<evidence type="ECO:0000313" key="5">
    <source>
        <dbReference type="Proteomes" id="UP000019849"/>
    </source>
</evidence>
<protein>
    <submittedName>
        <fullName evidence="4">Oxidoreductase</fullName>
    </submittedName>
</protein>
<dbReference type="HOGENOM" id="CLU_010194_1_3_5"/>
<feature type="domain" description="Ketoreductase" evidence="3">
    <location>
        <begin position="4"/>
        <end position="195"/>
    </location>
</feature>
<name>A0A011U8N6_9HYPH</name>
<dbReference type="PROSITE" id="PS00061">
    <property type="entry name" value="ADH_SHORT"/>
    <property type="match status" value="1"/>
</dbReference>
<dbReference type="Pfam" id="PF13561">
    <property type="entry name" value="adh_short_C2"/>
    <property type="match status" value="1"/>
</dbReference>
<dbReference type="Proteomes" id="UP000019849">
    <property type="component" value="Unassembled WGS sequence"/>
</dbReference>
<dbReference type="eggNOG" id="COG1028">
    <property type="taxonomic scope" value="Bacteria"/>
</dbReference>
<evidence type="ECO:0000313" key="4">
    <source>
        <dbReference type="EMBL" id="EXL02223.1"/>
    </source>
</evidence>
<dbReference type="EMBL" id="JENY01000033">
    <property type="protein sequence ID" value="EXL02223.1"/>
    <property type="molecule type" value="Genomic_DNA"/>
</dbReference>
<dbReference type="PRINTS" id="PR00080">
    <property type="entry name" value="SDRFAMILY"/>
</dbReference>
<keyword evidence="2" id="KW-0560">Oxidoreductase</keyword>
<evidence type="ECO:0000256" key="1">
    <source>
        <dbReference type="ARBA" id="ARBA00006484"/>
    </source>
</evidence>
<dbReference type="PRINTS" id="PR00081">
    <property type="entry name" value="GDHRDH"/>
</dbReference>
<gene>
    <name evidence="4" type="ORF">BG36_15770</name>
</gene>
<dbReference type="GO" id="GO:0016616">
    <property type="term" value="F:oxidoreductase activity, acting on the CH-OH group of donors, NAD or NADP as acceptor"/>
    <property type="evidence" value="ECO:0007669"/>
    <property type="project" value="TreeGrafter"/>
</dbReference>
<dbReference type="InterPro" id="IPR020904">
    <property type="entry name" value="Sc_DH/Rdtase_CS"/>
</dbReference>
<sequence>MKNKAVLVVGGASGFGLESIRLMVRDGLTKVGIIDINEAALKAAQAEFAGKNVEVVIQAGDISTSASAHAAFDAVAAKLGRIDAMVNCAAVYPRSPLLEISDESWDLENAINVKGTYHMMVAAVKHMQKHVAAGKIAGRIVNITSVDAFKAHPQNAHYAATKAAVVSLTRSFAHAFAKDQILVNSLAPAGMATDKAKSLGILGELAAANPLGRAAEPAEMAEWVVMMVSDKNTYMTGEQVIVSGGYIYA</sequence>
<dbReference type="CDD" id="cd05233">
    <property type="entry name" value="SDR_c"/>
    <property type="match status" value="1"/>
</dbReference>
<comment type="caution">
    <text evidence="4">The sequence shown here is derived from an EMBL/GenBank/DDBJ whole genome shotgun (WGS) entry which is preliminary data.</text>
</comment>
<dbReference type="SMART" id="SM00822">
    <property type="entry name" value="PKS_KR"/>
    <property type="match status" value="1"/>
</dbReference>
<dbReference type="FunFam" id="3.40.50.720:FF:000084">
    <property type="entry name" value="Short-chain dehydrogenase reductase"/>
    <property type="match status" value="1"/>
</dbReference>
<dbReference type="RefSeq" id="WP_035031776.1">
    <property type="nucleotide sequence ID" value="NZ_KK073905.1"/>
</dbReference>
<accession>A0A011U8N6</accession>
<dbReference type="InterPro" id="IPR036291">
    <property type="entry name" value="NAD(P)-bd_dom_sf"/>
</dbReference>
<dbReference type="SUPFAM" id="SSF51735">
    <property type="entry name" value="NAD(P)-binding Rossmann-fold domains"/>
    <property type="match status" value="1"/>
</dbReference>
<evidence type="ECO:0000259" key="3">
    <source>
        <dbReference type="SMART" id="SM00822"/>
    </source>
</evidence>